<evidence type="ECO:0000313" key="3">
    <source>
        <dbReference type="Proteomes" id="UP001146351"/>
    </source>
</evidence>
<dbReference type="SUPFAM" id="SSF56112">
    <property type="entry name" value="Protein kinase-like (PK-like)"/>
    <property type="match status" value="1"/>
</dbReference>
<dbReference type="InterPro" id="IPR011009">
    <property type="entry name" value="Kinase-like_dom_sf"/>
</dbReference>
<sequence>MPSVDDLSEEEFMTMLRKPEIGLTRRSDRKDVEPSIPEYIVRPASYRTLWNPSQSIKIIDFRESFLRTTVPRTLYTPLPIPAPEIIFQDRIDYLNLRVWQLFELFIGQPPFDIFLLTPKILVDQMLDIATDDLPERWQNIRETMNAGDSKTTEITGPSLQQWLEDMYFDCALKPNLTREAIASLGHIIGRLLRLEPSARASARDILNDPWFKE</sequence>
<evidence type="ECO:0000259" key="1">
    <source>
        <dbReference type="PROSITE" id="PS50011"/>
    </source>
</evidence>
<keyword evidence="3" id="KW-1185">Reference proteome</keyword>
<gene>
    <name evidence="2" type="ORF">N7492_005381</name>
</gene>
<dbReference type="GO" id="GO:0005524">
    <property type="term" value="F:ATP binding"/>
    <property type="evidence" value="ECO:0007669"/>
    <property type="project" value="InterPro"/>
</dbReference>
<dbReference type="EMBL" id="JAPQKO010000003">
    <property type="protein sequence ID" value="KAJ5172788.1"/>
    <property type="molecule type" value="Genomic_DNA"/>
</dbReference>
<protein>
    <submittedName>
        <fullName evidence="2">Protein kinase</fullName>
    </submittedName>
</protein>
<dbReference type="PROSITE" id="PS50011">
    <property type="entry name" value="PROTEIN_KINASE_DOM"/>
    <property type="match status" value="1"/>
</dbReference>
<organism evidence="2 3">
    <name type="scientific">Penicillium capsulatum</name>
    <dbReference type="NCBI Taxonomy" id="69766"/>
    <lineage>
        <taxon>Eukaryota</taxon>
        <taxon>Fungi</taxon>
        <taxon>Dikarya</taxon>
        <taxon>Ascomycota</taxon>
        <taxon>Pezizomycotina</taxon>
        <taxon>Eurotiomycetes</taxon>
        <taxon>Eurotiomycetidae</taxon>
        <taxon>Eurotiales</taxon>
        <taxon>Aspergillaceae</taxon>
        <taxon>Penicillium</taxon>
    </lineage>
</organism>
<name>A0A9W9IBV8_9EURO</name>
<dbReference type="AlphaFoldDB" id="A0A9W9IBV8"/>
<dbReference type="Proteomes" id="UP001146351">
    <property type="component" value="Unassembled WGS sequence"/>
</dbReference>
<keyword evidence="2" id="KW-0418">Kinase</keyword>
<accession>A0A9W9IBV8</accession>
<dbReference type="Gene3D" id="1.10.510.10">
    <property type="entry name" value="Transferase(Phosphotransferase) domain 1"/>
    <property type="match status" value="1"/>
</dbReference>
<feature type="domain" description="Protein kinase" evidence="1">
    <location>
        <begin position="1"/>
        <end position="211"/>
    </location>
</feature>
<dbReference type="OrthoDB" id="5979581at2759"/>
<proteinExistence type="predicted"/>
<comment type="caution">
    <text evidence="2">The sequence shown here is derived from an EMBL/GenBank/DDBJ whole genome shotgun (WGS) entry which is preliminary data.</text>
</comment>
<dbReference type="GO" id="GO:0004672">
    <property type="term" value="F:protein kinase activity"/>
    <property type="evidence" value="ECO:0007669"/>
    <property type="project" value="InterPro"/>
</dbReference>
<reference evidence="2" key="2">
    <citation type="journal article" date="2023" name="IMA Fungus">
        <title>Comparative genomic study of the Penicillium genus elucidates a diverse pangenome and 15 lateral gene transfer events.</title>
        <authorList>
            <person name="Petersen C."/>
            <person name="Sorensen T."/>
            <person name="Nielsen M.R."/>
            <person name="Sondergaard T.E."/>
            <person name="Sorensen J.L."/>
            <person name="Fitzpatrick D.A."/>
            <person name="Frisvad J.C."/>
            <person name="Nielsen K.L."/>
        </authorList>
    </citation>
    <scope>NUCLEOTIDE SEQUENCE</scope>
    <source>
        <strain evidence="2">IBT 21917</strain>
    </source>
</reference>
<reference evidence="2" key="1">
    <citation type="submission" date="2022-11" db="EMBL/GenBank/DDBJ databases">
        <authorList>
            <person name="Petersen C."/>
        </authorList>
    </citation>
    <scope>NUCLEOTIDE SEQUENCE</scope>
    <source>
        <strain evidence="2">IBT 21917</strain>
    </source>
</reference>
<keyword evidence="2" id="KW-0808">Transferase</keyword>
<dbReference type="InterPro" id="IPR000719">
    <property type="entry name" value="Prot_kinase_dom"/>
</dbReference>
<evidence type="ECO:0000313" key="2">
    <source>
        <dbReference type="EMBL" id="KAJ5172788.1"/>
    </source>
</evidence>